<dbReference type="InterPro" id="IPR005532">
    <property type="entry name" value="SUMF_dom"/>
</dbReference>
<dbReference type="PANTHER" id="PTHR23150:SF19">
    <property type="entry name" value="FORMYLGLYCINE-GENERATING ENZYME"/>
    <property type="match status" value="1"/>
</dbReference>
<sequence>MNIYERNIIVSCVLFMIFSLGVSAQVTELTVNQPPIIQAPSDSSQWASFRKALLDWRVQIHENINYDASLYDREDFQWVKSAFNCCFLMMYDQSFYDRKRNCYTVEKILAEGRERFGGYDIVVLWHAYPRIGLDNRNQFDFYRDMPGGLTALKKVAEELHEQGVKVYINYNPWDTGTRREGTHDIDALATVIKSIGADGIFLDTMDRSSEEFRQKLDMARMGVVLESELALPIEEISTHHMSWAQWFADSAVPGILRSKWIEPRHIQHGISRWTGDKSKELQTAWMNGSGMMIWENVFGQWVGWSPRDCYILKTMYGIQHYFSHIFTSNKWIPLVNNTLLPNVYANLWYDDNCQLWTLVNRAYVQAEGPLLQITPDRNYVYYDLIKGQEVFPNESGIIEGQIIPRGIGCILAFKKNRLPDNFDELLSSQATIYKEKTYNIEYPQLEAILKPVSATKPYKNVPRDMVVVDGYEGEIPVTFNCREIGYYHSLEYDFINRGPVVPHQKVTFSRNVIVKRIAIDSSPVTNAQYKEFLHATNYQPRFSENFLKHWINGEIPVGTEQEPVVYVDLDDARAYAKWVGKRLPREEEWQLAIKQAKGKKQEMHSNTWEMTESEYNDGRNRFCILKGGSEYKAEGSDWYFDGGFQTEDFAAKQLLLYPGIDRCSTVGFRCVVDLD</sequence>
<dbReference type="InterPro" id="IPR016187">
    <property type="entry name" value="CTDL_fold"/>
</dbReference>
<gene>
    <name evidence="2" type="ORF">SAMN05444350_107140</name>
</gene>
<dbReference type="InterPro" id="IPR042095">
    <property type="entry name" value="SUMF_sf"/>
</dbReference>
<dbReference type="SUPFAM" id="SSF56436">
    <property type="entry name" value="C-type lectin-like"/>
    <property type="match status" value="1"/>
</dbReference>
<accession>A0A1M6DVU4</accession>
<keyword evidence="3" id="KW-1185">Reference proteome</keyword>
<dbReference type="AlphaFoldDB" id="A0A1M6DVU4"/>
<name>A0A1M6DVU4_9BACE</name>
<organism evidence="2 3">
    <name type="scientific">Bacteroides stercorirosoris</name>
    <dbReference type="NCBI Taxonomy" id="871324"/>
    <lineage>
        <taxon>Bacteria</taxon>
        <taxon>Pseudomonadati</taxon>
        <taxon>Bacteroidota</taxon>
        <taxon>Bacteroidia</taxon>
        <taxon>Bacteroidales</taxon>
        <taxon>Bacteroidaceae</taxon>
        <taxon>Bacteroides</taxon>
    </lineage>
</organism>
<protein>
    <submittedName>
        <fullName evidence="2">Sulfatase-modifying factor enzyme 1</fullName>
    </submittedName>
</protein>
<evidence type="ECO:0000313" key="2">
    <source>
        <dbReference type="EMBL" id="SHI77273.1"/>
    </source>
</evidence>
<dbReference type="RefSeq" id="WP_083595447.1">
    <property type="nucleotide sequence ID" value="NZ_FQZN01000007.1"/>
</dbReference>
<dbReference type="EMBL" id="FQZN01000007">
    <property type="protein sequence ID" value="SHI77273.1"/>
    <property type="molecule type" value="Genomic_DNA"/>
</dbReference>
<evidence type="ECO:0000313" key="3">
    <source>
        <dbReference type="Proteomes" id="UP000184192"/>
    </source>
</evidence>
<dbReference type="GO" id="GO:0120147">
    <property type="term" value="F:formylglycine-generating oxidase activity"/>
    <property type="evidence" value="ECO:0007669"/>
    <property type="project" value="TreeGrafter"/>
</dbReference>
<dbReference type="PANTHER" id="PTHR23150">
    <property type="entry name" value="SULFATASE MODIFYING FACTOR 1, 2"/>
    <property type="match status" value="1"/>
</dbReference>
<dbReference type="Gene3D" id="3.90.1580.10">
    <property type="entry name" value="paralog of FGE (formylglycine-generating enzyme)"/>
    <property type="match status" value="1"/>
</dbReference>
<dbReference type="GeneID" id="92711689"/>
<dbReference type="Pfam" id="PF03781">
    <property type="entry name" value="FGE-sulfatase"/>
    <property type="match status" value="1"/>
</dbReference>
<evidence type="ECO:0000259" key="1">
    <source>
        <dbReference type="Pfam" id="PF03781"/>
    </source>
</evidence>
<dbReference type="Proteomes" id="UP000184192">
    <property type="component" value="Unassembled WGS sequence"/>
</dbReference>
<proteinExistence type="predicted"/>
<dbReference type="InterPro" id="IPR051043">
    <property type="entry name" value="Sulfatase_Mod_Factor_Kinase"/>
</dbReference>
<reference evidence="3" key="1">
    <citation type="submission" date="2016-11" db="EMBL/GenBank/DDBJ databases">
        <authorList>
            <person name="Varghese N."/>
            <person name="Submissions S."/>
        </authorList>
    </citation>
    <scope>NUCLEOTIDE SEQUENCE [LARGE SCALE GENOMIC DNA]</scope>
    <source>
        <strain evidence="3">DSM 26884</strain>
    </source>
</reference>
<feature type="domain" description="Sulfatase-modifying factor enzyme-like" evidence="1">
    <location>
        <begin position="505"/>
        <end position="597"/>
    </location>
</feature>
<dbReference type="eggNOG" id="COG1262">
    <property type="taxonomic scope" value="Bacteria"/>
</dbReference>